<evidence type="ECO:0000256" key="11">
    <source>
        <dbReference type="ARBA" id="ARBA00023237"/>
    </source>
</evidence>
<evidence type="ECO:0000256" key="12">
    <source>
        <dbReference type="RuleBase" id="RU003357"/>
    </source>
</evidence>
<dbReference type="PANTHER" id="PTHR32552:SF89">
    <property type="entry name" value="CATECHOLATE SIDEROPHORE RECEPTOR FIU"/>
    <property type="match status" value="1"/>
</dbReference>
<keyword evidence="8" id="KW-0406">Ion transport</keyword>
<dbReference type="PATRIC" id="fig|1365251.3.peg.4418"/>
<evidence type="ECO:0000256" key="2">
    <source>
        <dbReference type="ARBA" id="ARBA00022448"/>
    </source>
</evidence>
<feature type="domain" description="TonB-dependent receptor plug" evidence="14">
    <location>
        <begin position="77"/>
        <end position="180"/>
    </location>
</feature>
<comment type="caution">
    <text evidence="15">The sequence shown here is derived from an EMBL/GenBank/DDBJ whole genome shotgun (WGS) entry which is preliminary data.</text>
</comment>
<dbReference type="Proteomes" id="UP000076503">
    <property type="component" value="Unassembled WGS sequence"/>
</dbReference>
<keyword evidence="3" id="KW-1134">Transmembrane beta strand</keyword>
<evidence type="ECO:0000256" key="10">
    <source>
        <dbReference type="ARBA" id="ARBA00023136"/>
    </source>
</evidence>
<dbReference type="GO" id="GO:0015344">
    <property type="term" value="F:siderophore uptake transmembrane transporter activity"/>
    <property type="evidence" value="ECO:0007669"/>
    <property type="project" value="TreeGrafter"/>
</dbReference>
<feature type="domain" description="TonB-dependent receptor-like beta-barrel" evidence="13">
    <location>
        <begin position="430"/>
        <end position="743"/>
    </location>
</feature>
<evidence type="ECO:0000256" key="5">
    <source>
        <dbReference type="ARBA" id="ARBA00022692"/>
    </source>
</evidence>
<protein>
    <recommendedName>
        <fullName evidence="17">TonB-denpendent receptor</fullName>
    </recommendedName>
</protein>
<dbReference type="SUPFAM" id="SSF56935">
    <property type="entry name" value="Porins"/>
    <property type="match status" value="1"/>
</dbReference>
<proteinExistence type="inferred from homology"/>
<evidence type="ECO:0000256" key="7">
    <source>
        <dbReference type="ARBA" id="ARBA00023004"/>
    </source>
</evidence>
<keyword evidence="11" id="KW-0998">Cell outer membrane</keyword>
<name>A0A167B492_9GAMM</name>
<dbReference type="PANTHER" id="PTHR32552">
    <property type="entry name" value="FERRICHROME IRON RECEPTOR-RELATED"/>
    <property type="match status" value="1"/>
</dbReference>
<evidence type="ECO:0000256" key="1">
    <source>
        <dbReference type="ARBA" id="ARBA00004571"/>
    </source>
</evidence>
<dbReference type="InterPro" id="IPR012910">
    <property type="entry name" value="Plug_dom"/>
</dbReference>
<keyword evidence="9 12" id="KW-0798">TonB box</keyword>
<keyword evidence="10 12" id="KW-0472">Membrane</keyword>
<keyword evidence="5" id="KW-0812">Transmembrane</keyword>
<dbReference type="EMBL" id="AUXZ01000119">
    <property type="protein sequence ID" value="KZN46144.1"/>
    <property type="molecule type" value="Genomic_DNA"/>
</dbReference>
<accession>A0A167B492</accession>
<evidence type="ECO:0000256" key="4">
    <source>
        <dbReference type="ARBA" id="ARBA00022496"/>
    </source>
</evidence>
<reference evidence="15 16" key="1">
    <citation type="submission" date="2013-07" db="EMBL/GenBank/DDBJ databases">
        <title>Comparative Genomic and Metabolomic Analysis of Twelve Strains of Pseudoalteromonas luteoviolacea.</title>
        <authorList>
            <person name="Vynne N.G."/>
            <person name="Mansson M."/>
            <person name="Gram L."/>
        </authorList>
    </citation>
    <scope>NUCLEOTIDE SEQUENCE [LARGE SCALE GENOMIC DNA]</scope>
    <source>
        <strain evidence="15 16">H33</strain>
    </source>
</reference>
<keyword evidence="4" id="KW-0410">Iron transport</keyword>
<evidence type="ECO:0000313" key="15">
    <source>
        <dbReference type="EMBL" id="KZN46144.1"/>
    </source>
</evidence>
<dbReference type="Pfam" id="PF07715">
    <property type="entry name" value="Plug"/>
    <property type="match status" value="1"/>
</dbReference>
<dbReference type="Pfam" id="PF00593">
    <property type="entry name" value="TonB_dep_Rec_b-barrel"/>
    <property type="match status" value="1"/>
</dbReference>
<dbReference type="InterPro" id="IPR036942">
    <property type="entry name" value="Beta-barrel_TonB_sf"/>
</dbReference>
<comment type="subcellular location">
    <subcellularLocation>
        <location evidence="1">Cell outer membrane</location>
        <topology evidence="1">Multi-pass membrane protein</topology>
    </subcellularLocation>
</comment>
<keyword evidence="2" id="KW-0813">Transport</keyword>
<dbReference type="Gene3D" id="2.40.170.20">
    <property type="entry name" value="TonB-dependent receptor, beta-barrel domain"/>
    <property type="match status" value="1"/>
</dbReference>
<dbReference type="AlphaFoldDB" id="A0A167B492"/>
<organism evidence="15 16">
    <name type="scientific">Pseudoalteromonas luteoviolacea H33</name>
    <dbReference type="NCBI Taxonomy" id="1365251"/>
    <lineage>
        <taxon>Bacteria</taxon>
        <taxon>Pseudomonadati</taxon>
        <taxon>Pseudomonadota</taxon>
        <taxon>Gammaproteobacteria</taxon>
        <taxon>Alteromonadales</taxon>
        <taxon>Pseudoalteromonadaceae</taxon>
        <taxon>Pseudoalteromonas</taxon>
    </lineage>
</organism>
<evidence type="ECO:0000256" key="3">
    <source>
        <dbReference type="ARBA" id="ARBA00022452"/>
    </source>
</evidence>
<dbReference type="Gene3D" id="2.170.130.10">
    <property type="entry name" value="TonB-dependent receptor, plug domain"/>
    <property type="match status" value="1"/>
</dbReference>
<keyword evidence="7" id="KW-0408">Iron</keyword>
<dbReference type="InterPro" id="IPR037066">
    <property type="entry name" value="Plug_dom_sf"/>
</dbReference>
<evidence type="ECO:0000256" key="8">
    <source>
        <dbReference type="ARBA" id="ARBA00023065"/>
    </source>
</evidence>
<evidence type="ECO:0008006" key="17">
    <source>
        <dbReference type="Google" id="ProtNLM"/>
    </source>
</evidence>
<sequence length="778" mass="84436">MAKSDAGAQVGHYDNTYDTTKGAAPVNLGKKYSALAAAVMAAITYSNVANAEQQNKAKDKVETIVISGTPGGMGIRKVDAAYAVTNVDESLIERLAPKSTADLFKAIPGVWVESSGGESGANINVRGFTSSGDAPFLTVSLDGSPVYPAPTLSFLENSSIFRLDETISMMEGLRGGPNPVLSNGQPGLTTNFRLKRGQADTEGTFKYTTSDYGLQRIDGVLSGEVSEDLYYMVGGYIKRSSGIRDAGFTSEKGHQFTIKLTKELENGEINVYTRQTDDTGAWYLPTPLNEAGIDAEYTQLGTLNRQATVSAGNGQVDIDLAEGRGWDGHVSGGSISLELGNDWHFIDRFSLTQGKANTYGLVPAGNAMNLSEVADNGVSATGVATGKEYGADTRVQDYGRWVVLKDIEAFTNDLALSKDFGVISSAFGIYTATTSAKDWWSLGNTAYHVLEQGGEMLTGIACNDSFEGCGFNYDINSNGDATTLAFYTTHSYAATDSLTFDLGLRNERHQVDYTVDEGLDGVITKSVDYSARKTSWTVGTDYKLDDQSGVFVRFNKGFKMPYFDDFRDNFDDYSAGDELIKEVAQSEVGYKFMGENMDFFATLFANEVKGESFSIRPDLPAQRFTTEAHGIEIDFNYNHESGFSVNLNGTLQNSEVAQSPDATLTGNKSQRIPDWQLRITPSYEFELGDMFATVYGTISAVDSRYSDIQNTPSAVLDGYEKFDIGLTLEPMEQVQVQVAIDNLTDEQGLTEGDPRNPAAANGRYILPRSIKLSVAYNF</sequence>
<evidence type="ECO:0000259" key="14">
    <source>
        <dbReference type="Pfam" id="PF07715"/>
    </source>
</evidence>
<dbReference type="GO" id="GO:0009279">
    <property type="term" value="C:cell outer membrane"/>
    <property type="evidence" value="ECO:0007669"/>
    <property type="project" value="UniProtKB-SubCell"/>
</dbReference>
<dbReference type="InterPro" id="IPR000531">
    <property type="entry name" value="Beta-barrel_TonB"/>
</dbReference>
<comment type="similarity">
    <text evidence="12">Belongs to the TonB-dependent receptor family.</text>
</comment>
<keyword evidence="6" id="KW-0732">Signal</keyword>
<evidence type="ECO:0000259" key="13">
    <source>
        <dbReference type="Pfam" id="PF00593"/>
    </source>
</evidence>
<dbReference type="InterPro" id="IPR039426">
    <property type="entry name" value="TonB-dep_rcpt-like"/>
</dbReference>
<evidence type="ECO:0000256" key="9">
    <source>
        <dbReference type="ARBA" id="ARBA00023077"/>
    </source>
</evidence>
<evidence type="ECO:0000256" key="6">
    <source>
        <dbReference type="ARBA" id="ARBA00022729"/>
    </source>
</evidence>
<evidence type="ECO:0000313" key="16">
    <source>
        <dbReference type="Proteomes" id="UP000076503"/>
    </source>
</evidence>
<gene>
    <name evidence="15" type="ORF">N476_03210</name>
</gene>